<proteinExistence type="predicted"/>
<sequence length="511" mass="55344">MRIALSLAIALVLSAMTSLQAQVQLGSPILDDGPAPSPNPISPTTSTPSRITLLAPKRVTLLPPRPASPERIVRAQSEDPGSSSPVMLMLPDEISSRNGEPRVSSNEPLDDDRANVAPTPKRKPFWEGDFIYPNDAKKSATASKPAKRADVGAVKQVSNESADQLDAAFSDHLDGSNADPGNPEASFMEEATGKGSNNGTKPSKGSRSFFADMFGTIEEPACEPAAGRKKFQSNIGVLPNVASPVTNPFLAEDPRSITEIRPIYLYQAIPSSNYLYRGGAINYFGVQARFAVTDRISFVLNKLGGINFSPGDGSLLGDESGFAEVWFGPKFTFINDGYGTGTVAAAGVQFQIPTGGATTYQDTGSSSITPWVSVTQKLWETKFGTFNLHDTFGYSFSTDDMRSDYLYNSLHLDLDVGNYNRFFPLVELNWTRYTTSGAARPFFGFEGGDLANVGSASEGTNYLTIAPGARFKFGPENNRDRFQIGAAAEFPLIDPKDLQDFRLTFDFIFRY</sequence>
<dbReference type="Proteomes" id="UP000464378">
    <property type="component" value="Chromosome"/>
</dbReference>
<feature type="region of interest" description="Disordered" evidence="1">
    <location>
        <begin position="30"/>
        <end position="49"/>
    </location>
</feature>
<feature type="signal peptide" evidence="2">
    <location>
        <begin position="1"/>
        <end position="21"/>
    </location>
</feature>
<evidence type="ECO:0000256" key="2">
    <source>
        <dbReference type="SAM" id="SignalP"/>
    </source>
</evidence>
<feature type="chain" id="PRO_5036172776" description="Secreted protein" evidence="2">
    <location>
        <begin position="22"/>
        <end position="511"/>
    </location>
</feature>
<evidence type="ECO:0000313" key="3">
    <source>
        <dbReference type="EMBL" id="VIP02835.1"/>
    </source>
</evidence>
<evidence type="ECO:0000313" key="4">
    <source>
        <dbReference type="Proteomes" id="UP000464378"/>
    </source>
</evidence>
<gene>
    <name evidence="3" type="ORF">GMBLW1_11250</name>
</gene>
<dbReference type="AlphaFoldDB" id="A0A6C2YP55"/>
<evidence type="ECO:0008006" key="5">
    <source>
        <dbReference type="Google" id="ProtNLM"/>
    </source>
</evidence>
<dbReference type="KEGG" id="tim:GMBLW1_11250"/>
<evidence type="ECO:0000256" key="1">
    <source>
        <dbReference type="SAM" id="MobiDB-lite"/>
    </source>
</evidence>
<feature type="region of interest" description="Disordered" evidence="1">
    <location>
        <begin position="170"/>
        <end position="205"/>
    </location>
</feature>
<dbReference type="RefSeq" id="WP_162657969.1">
    <property type="nucleotide sequence ID" value="NZ_LR593887.1"/>
</dbReference>
<dbReference type="EMBL" id="LR593887">
    <property type="protein sequence ID" value="VTS02593.1"/>
    <property type="molecule type" value="Genomic_DNA"/>
</dbReference>
<dbReference type="EMBL" id="LR586016">
    <property type="protein sequence ID" value="VIP02835.1"/>
    <property type="molecule type" value="Genomic_DNA"/>
</dbReference>
<accession>A0A6C2YP55</accession>
<feature type="compositionally biased region" description="Polar residues" evidence="1">
    <location>
        <begin position="194"/>
        <end position="205"/>
    </location>
</feature>
<feature type="region of interest" description="Disordered" evidence="1">
    <location>
        <begin position="61"/>
        <end position="158"/>
    </location>
</feature>
<keyword evidence="2" id="KW-0732">Signal</keyword>
<organism evidence="3">
    <name type="scientific">Tuwongella immobilis</name>
    <dbReference type="NCBI Taxonomy" id="692036"/>
    <lineage>
        <taxon>Bacteria</taxon>
        <taxon>Pseudomonadati</taxon>
        <taxon>Planctomycetota</taxon>
        <taxon>Planctomycetia</taxon>
        <taxon>Gemmatales</taxon>
        <taxon>Gemmataceae</taxon>
        <taxon>Tuwongella</taxon>
    </lineage>
</organism>
<name>A0A6C2YP55_9BACT</name>
<reference evidence="3" key="1">
    <citation type="submission" date="2019-04" db="EMBL/GenBank/DDBJ databases">
        <authorList>
            <consortium name="Science for Life Laboratories"/>
        </authorList>
    </citation>
    <scope>NUCLEOTIDE SEQUENCE</scope>
    <source>
        <strain evidence="3">MBLW1</strain>
    </source>
</reference>
<keyword evidence="4" id="KW-1185">Reference proteome</keyword>
<protein>
    <recommendedName>
        <fullName evidence="5">Secreted protein</fullName>
    </recommendedName>
</protein>
<dbReference type="InParanoid" id="A0A6C2YP55"/>